<accession>A0A481YTR8</accession>
<dbReference type="EMBL" id="MK500334">
    <property type="protein sequence ID" value="QBK86327.1"/>
    <property type="molecule type" value="Genomic_DNA"/>
</dbReference>
<name>A0A481YTR8_9VIRU</name>
<evidence type="ECO:0000313" key="1">
    <source>
        <dbReference type="EMBL" id="QBK86327.1"/>
    </source>
</evidence>
<protein>
    <submittedName>
        <fullName evidence="1">Uncharacterized protein</fullName>
    </submittedName>
</protein>
<gene>
    <name evidence="1" type="ORF">LCMAC102_01220</name>
</gene>
<organism evidence="1">
    <name type="scientific">Marseillevirus LCMAC102</name>
    <dbReference type="NCBI Taxonomy" id="2506603"/>
    <lineage>
        <taxon>Viruses</taxon>
        <taxon>Varidnaviria</taxon>
        <taxon>Bamfordvirae</taxon>
        <taxon>Nucleocytoviricota</taxon>
        <taxon>Megaviricetes</taxon>
        <taxon>Pimascovirales</taxon>
        <taxon>Pimascovirales incertae sedis</taxon>
        <taxon>Marseilleviridae</taxon>
    </lineage>
</organism>
<sequence length="97" mass="11412">MGNILATVQWNPTHSDELLKIYIKRLSKKYKLTEANPNLLLYSNKTQYGVSLKGIRLLFWNREEAIEYVETYAENARLFLEGQNITKIKTFVEYLPI</sequence>
<reference evidence="1" key="1">
    <citation type="journal article" date="2019" name="MBio">
        <title>Virus Genomes from Deep Sea Sediments Expand the Ocean Megavirome and Support Independent Origins of Viral Gigantism.</title>
        <authorList>
            <person name="Backstrom D."/>
            <person name="Yutin N."/>
            <person name="Jorgensen S.L."/>
            <person name="Dharamshi J."/>
            <person name="Homa F."/>
            <person name="Zaremba-Niedwiedzka K."/>
            <person name="Spang A."/>
            <person name="Wolf Y.I."/>
            <person name="Koonin E.V."/>
            <person name="Ettema T.J."/>
        </authorList>
    </citation>
    <scope>NUCLEOTIDE SEQUENCE</scope>
</reference>
<proteinExistence type="predicted"/>